<reference evidence="2" key="1">
    <citation type="journal article" date="2011" name="Acta Physiol. Plant.">
        <title>An investigation on the genetic background of Nostoc flagelliforme by similarity analysis of its partial genomic DNA and phylogenetic comparison of deduced related species.</title>
        <authorList>
            <person name="Gao X."/>
            <person name="Liu K."/>
            <person name="Qiu B.S."/>
        </authorList>
    </citation>
    <scope>NUCLEOTIDE SEQUENCE</scope>
    <source>
        <strain evidence="2">Sunitezuoqi</strain>
    </source>
</reference>
<dbReference type="Gene3D" id="3.20.20.140">
    <property type="entry name" value="Metal-dependent hydrolases"/>
    <property type="match status" value="1"/>
</dbReference>
<dbReference type="PANTHER" id="PTHR22642">
    <property type="entry name" value="IMIDAZOLONEPROPIONASE"/>
    <property type="match status" value="1"/>
</dbReference>
<dbReference type="InterPro" id="IPR011059">
    <property type="entry name" value="Metal-dep_hydrolase_composite"/>
</dbReference>
<dbReference type="Pfam" id="PF07969">
    <property type="entry name" value="Amidohydro_3"/>
    <property type="match status" value="1"/>
</dbReference>
<dbReference type="InterPro" id="IPR033932">
    <property type="entry name" value="YtcJ-like"/>
</dbReference>
<accession>E7DPU1</accession>
<dbReference type="GO" id="GO:0016810">
    <property type="term" value="F:hydrolase activity, acting on carbon-nitrogen (but not peptide) bonds"/>
    <property type="evidence" value="ECO:0007669"/>
    <property type="project" value="InterPro"/>
</dbReference>
<sequence length="469" mass="50380">MIDAHGHVMDLGFRALSLDLFDTTSLAQAQAKIAAYAAANGQRAWITGGGWNQEVWKLGRFPTAAELDAVVADRPAWLSRADGHASWANSAAMRAAGITAKTPTPPGGRIEKDARGNPTGVFVDAAQALIESKVPKPAPRDRNAAFLKAQEALLSAGITATADMGTTGEDWLTYRRLADLGALRVRIMAYASGVDTALAVAGAGPTPWLYDDKLRMGGIKLYSDGALGSRGAWLKTAYADAAANTGLPFLRDDQLLNLMSRGATDRFQIAVHAIGDRANAQVLDAIDELAGTYKGDRRWRVEHAQIVDPADLPRFGRNGTIASMQPVHEASDWRMAEARLGPARLGGAYAWASMLKAGSRLAFGSDYPVESPNPWANWAIAFTRVDAAGAPPGGWQPQELVTREQAWRAFTSDAAYAGFAEEKFGGLEPGLRADFVIVDRDPTLASPEELRATRVLETWVGGEKVWERK</sequence>
<name>E7DPU1_9NOSO</name>
<dbReference type="InterPro" id="IPR032466">
    <property type="entry name" value="Metal_Hydrolase"/>
</dbReference>
<dbReference type="AlphaFoldDB" id="E7DPU1"/>
<dbReference type="EMBL" id="HQ291116">
    <property type="protein sequence ID" value="ADO19099.1"/>
    <property type="molecule type" value="Genomic_DNA"/>
</dbReference>
<protein>
    <submittedName>
        <fullName evidence="2">Amidohydrolase</fullName>
    </submittedName>
</protein>
<dbReference type="Gene3D" id="2.30.40.10">
    <property type="entry name" value="Urease, subunit C, domain 1"/>
    <property type="match status" value="1"/>
</dbReference>
<dbReference type="SUPFAM" id="SSF51556">
    <property type="entry name" value="Metallo-dependent hydrolases"/>
    <property type="match status" value="1"/>
</dbReference>
<evidence type="ECO:0000313" key="2">
    <source>
        <dbReference type="EMBL" id="ADO19099.1"/>
    </source>
</evidence>
<dbReference type="PANTHER" id="PTHR22642:SF2">
    <property type="entry name" value="PROTEIN LONG AFTER FAR-RED 3"/>
    <property type="match status" value="1"/>
</dbReference>
<organism evidence="2">
    <name type="scientific">Nostoc flagelliforme str. Sunitezuoqi</name>
    <dbReference type="NCBI Taxonomy" id="676037"/>
    <lineage>
        <taxon>Bacteria</taxon>
        <taxon>Bacillati</taxon>
        <taxon>Cyanobacteriota</taxon>
        <taxon>Cyanophyceae</taxon>
        <taxon>Nostocales</taxon>
        <taxon>Nostocaceae</taxon>
        <taxon>Nostoc</taxon>
    </lineage>
</organism>
<feature type="domain" description="Amidohydrolase 3" evidence="1">
    <location>
        <begin position="1"/>
        <end position="465"/>
    </location>
</feature>
<keyword evidence="2" id="KW-0378">Hydrolase</keyword>
<dbReference type="InterPro" id="IPR013108">
    <property type="entry name" value="Amidohydro_3"/>
</dbReference>
<dbReference type="SUPFAM" id="SSF51338">
    <property type="entry name" value="Composite domain of metallo-dependent hydrolases"/>
    <property type="match status" value="1"/>
</dbReference>
<gene>
    <name evidence="2" type="ORF">Nfla_4403</name>
</gene>
<evidence type="ECO:0000259" key="1">
    <source>
        <dbReference type="Pfam" id="PF07969"/>
    </source>
</evidence>
<dbReference type="CDD" id="cd01300">
    <property type="entry name" value="YtcJ_like"/>
    <property type="match status" value="1"/>
</dbReference>
<proteinExistence type="predicted"/>
<dbReference type="Gene3D" id="3.10.310.70">
    <property type="match status" value="1"/>
</dbReference>